<protein>
    <submittedName>
        <fullName evidence="1">Uncharacterized protein</fullName>
    </submittedName>
</protein>
<dbReference type="AlphaFoldDB" id="A0A7W9HED2"/>
<comment type="caution">
    <text evidence="1">The sequence shown here is derived from an EMBL/GenBank/DDBJ whole genome shotgun (WGS) entry which is preliminary data.</text>
</comment>
<keyword evidence="2" id="KW-1185">Reference proteome</keyword>
<proteinExistence type="predicted"/>
<dbReference type="RefSeq" id="WP_184914899.1">
    <property type="nucleotide sequence ID" value="NZ_JACHMO010000001.1"/>
</dbReference>
<sequence>MARFRHTAQLVAVPQRWFEDFVDLAHEVVGEHLGEGADTHFRLVGGTALQPGARYEAVDGPLDVELLSWGRDTDTAARLHIADKDSELEATVRFSTPAALRTVHADVDFWITAGRWAKSLGTARIEVRADLARWWSGAKPSLSAQLGHRLFWASFDVTRKPVAGGRWAVTVTCRVYGRTALRPFTALMLLGTRGRIRAGLVEGLDQFAADWNARLPELLEKNRDELRELISTEVSDLQG</sequence>
<evidence type="ECO:0000313" key="1">
    <source>
        <dbReference type="EMBL" id="MBB5800436.1"/>
    </source>
</evidence>
<accession>A0A7W9HED2</accession>
<evidence type="ECO:0000313" key="2">
    <source>
        <dbReference type="Proteomes" id="UP000552097"/>
    </source>
</evidence>
<dbReference type="Proteomes" id="UP000552097">
    <property type="component" value="Unassembled WGS sequence"/>
</dbReference>
<gene>
    <name evidence="1" type="ORF">F4560_000204</name>
</gene>
<dbReference type="EMBL" id="JACHMO010000001">
    <property type="protein sequence ID" value="MBB5800436.1"/>
    <property type="molecule type" value="Genomic_DNA"/>
</dbReference>
<organism evidence="1 2">
    <name type="scientific">Saccharothrix ecbatanensis</name>
    <dbReference type="NCBI Taxonomy" id="1105145"/>
    <lineage>
        <taxon>Bacteria</taxon>
        <taxon>Bacillati</taxon>
        <taxon>Actinomycetota</taxon>
        <taxon>Actinomycetes</taxon>
        <taxon>Pseudonocardiales</taxon>
        <taxon>Pseudonocardiaceae</taxon>
        <taxon>Saccharothrix</taxon>
    </lineage>
</organism>
<reference evidence="1 2" key="1">
    <citation type="submission" date="2020-08" db="EMBL/GenBank/DDBJ databases">
        <title>Sequencing the genomes of 1000 actinobacteria strains.</title>
        <authorList>
            <person name="Klenk H.-P."/>
        </authorList>
    </citation>
    <scope>NUCLEOTIDE SEQUENCE [LARGE SCALE GENOMIC DNA]</scope>
    <source>
        <strain evidence="1 2">DSM 45486</strain>
    </source>
</reference>
<name>A0A7W9HED2_9PSEU</name>